<keyword evidence="2" id="KW-1185">Reference proteome</keyword>
<sequence length="266" mass="29669">MQKIILLLVAYCAPLIVTGQPSGEIFTGKEETHVYAIGNRRMTLKTTRYGQSRDVVMLSLHSNETTSISAARSVLERSGGILISLENNGERFVTFSRRGRSYTFDPNRIFTKTGVRATLRQHSRHHAREAVRSVEGLARFLLRKIPATAVLIALHNNDDGGWSLDSYKAGKDAAGIHQPEGQDPDDFFLVTDRQLFQALRAAGYNVVLQHNRRAHDDGSLSIYYGRKQKAYVNVEAETGKINEQAAMIDAVVRIVNGKSKFRNPAK</sequence>
<reference evidence="1 2" key="1">
    <citation type="submission" date="2019-07" db="EMBL/GenBank/DDBJ databases">
        <title>Whole genome shotgun sequence of Chitinophaga cymbidii NBRC 109752.</title>
        <authorList>
            <person name="Hosoyama A."/>
            <person name="Uohara A."/>
            <person name="Ohji S."/>
            <person name="Ichikawa N."/>
        </authorList>
    </citation>
    <scope>NUCLEOTIDE SEQUENCE [LARGE SCALE GENOMIC DNA]</scope>
    <source>
        <strain evidence="1 2">NBRC 109752</strain>
    </source>
</reference>
<dbReference type="OrthoDB" id="746143at2"/>
<dbReference type="RefSeq" id="WP_146861733.1">
    <property type="nucleotide sequence ID" value="NZ_BKAU01000002.1"/>
</dbReference>
<name>A0A512RKH1_9BACT</name>
<protein>
    <submittedName>
        <fullName evidence="1">Uncharacterized protein</fullName>
    </submittedName>
</protein>
<evidence type="ECO:0000313" key="2">
    <source>
        <dbReference type="Proteomes" id="UP000321436"/>
    </source>
</evidence>
<gene>
    <name evidence="1" type="ORF">CCY01nite_24280</name>
</gene>
<accession>A0A512RKH1</accession>
<proteinExistence type="predicted"/>
<dbReference type="AlphaFoldDB" id="A0A512RKH1"/>
<comment type="caution">
    <text evidence="1">The sequence shown here is derived from an EMBL/GenBank/DDBJ whole genome shotgun (WGS) entry which is preliminary data.</text>
</comment>
<organism evidence="1 2">
    <name type="scientific">Chitinophaga cymbidii</name>
    <dbReference type="NCBI Taxonomy" id="1096750"/>
    <lineage>
        <taxon>Bacteria</taxon>
        <taxon>Pseudomonadati</taxon>
        <taxon>Bacteroidota</taxon>
        <taxon>Chitinophagia</taxon>
        <taxon>Chitinophagales</taxon>
        <taxon>Chitinophagaceae</taxon>
        <taxon>Chitinophaga</taxon>
    </lineage>
</organism>
<dbReference type="EMBL" id="BKAU01000002">
    <property type="protein sequence ID" value="GEP96168.1"/>
    <property type="molecule type" value="Genomic_DNA"/>
</dbReference>
<evidence type="ECO:0000313" key="1">
    <source>
        <dbReference type="EMBL" id="GEP96168.1"/>
    </source>
</evidence>
<dbReference type="Proteomes" id="UP000321436">
    <property type="component" value="Unassembled WGS sequence"/>
</dbReference>